<accession>A0A9X4SF26</accession>
<feature type="binding site" evidence="7">
    <location>
        <position position="277"/>
    </location>
    <ligand>
        <name>FMN</name>
        <dbReference type="ChEBI" id="CHEBI:58210"/>
    </ligand>
</feature>
<comment type="similarity">
    <text evidence="5">Belongs to the FMN-dependent alpha-hydroxy acid dehydrogenase family.</text>
</comment>
<evidence type="ECO:0000313" key="10">
    <source>
        <dbReference type="Proteomes" id="UP001152876"/>
    </source>
</evidence>
<dbReference type="Gene3D" id="3.20.20.70">
    <property type="entry name" value="Aldolase class I"/>
    <property type="match status" value="1"/>
</dbReference>
<feature type="binding site" evidence="7">
    <location>
        <position position="282"/>
    </location>
    <ligand>
        <name>glyoxylate</name>
        <dbReference type="ChEBI" id="CHEBI:36655"/>
    </ligand>
</feature>
<evidence type="ECO:0000256" key="1">
    <source>
        <dbReference type="ARBA" id="ARBA00001917"/>
    </source>
</evidence>
<evidence type="ECO:0000256" key="2">
    <source>
        <dbReference type="ARBA" id="ARBA00022630"/>
    </source>
</evidence>
<dbReference type="PROSITE" id="PS51349">
    <property type="entry name" value="FMN_HYDROXY_ACID_DH_2"/>
    <property type="match status" value="1"/>
</dbReference>
<feature type="binding site" evidence="7">
    <location>
        <position position="127"/>
    </location>
    <ligand>
        <name>FMN</name>
        <dbReference type="ChEBI" id="CHEBI:58210"/>
    </ligand>
</feature>
<evidence type="ECO:0000313" key="9">
    <source>
        <dbReference type="EMBL" id="MDG5975646.1"/>
    </source>
</evidence>
<evidence type="ECO:0000256" key="7">
    <source>
        <dbReference type="PIRSR" id="PIRSR000138-2"/>
    </source>
</evidence>
<feature type="binding site" evidence="7">
    <location>
        <position position="279"/>
    </location>
    <ligand>
        <name>glyoxylate</name>
        <dbReference type="ChEBI" id="CHEBI:36655"/>
    </ligand>
</feature>
<keyword evidence="2 7" id="KW-0285">Flavoprotein</keyword>
<feature type="binding site" evidence="7">
    <location>
        <position position="255"/>
    </location>
    <ligand>
        <name>FMN</name>
        <dbReference type="ChEBI" id="CHEBI:58210"/>
    </ligand>
</feature>
<evidence type="ECO:0000256" key="6">
    <source>
        <dbReference type="PIRSR" id="PIRSR000138-1"/>
    </source>
</evidence>
<dbReference type="SUPFAM" id="SSF51395">
    <property type="entry name" value="FMN-linked oxidoreductases"/>
    <property type="match status" value="1"/>
</dbReference>
<dbReference type="InterPro" id="IPR012133">
    <property type="entry name" value="Alpha-hydoxy_acid_DH_FMN"/>
</dbReference>
<keyword evidence="10" id="KW-1185">Reference proteome</keyword>
<name>A0A9X4SF26_9BURK</name>
<proteinExistence type="inferred from homology"/>
<organism evidence="9 10">
    <name type="scientific">Hydrogenophaga taeniospiralis CCUG 15921</name>
    <dbReference type="NCBI Taxonomy" id="1281780"/>
    <lineage>
        <taxon>Bacteria</taxon>
        <taxon>Pseudomonadati</taxon>
        <taxon>Pseudomonadota</taxon>
        <taxon>Betaproteobacteria</taxon>
        <taxon>Burkholderiales</taxon>
        <taxon>Comamonadaceae</taxon>
        <taxon>Hydrogenophaga</taxon>
    </lineage>
</organism>
<dbReference type="InterPro" id="IPR037396">
    <property type="entry name" value="FMN_HAD"/>
</dbReference>
<dbReference type="Proteomes" id="UP001152876">
    <property type="component" value="Unassembled WGS sequence"/>
</dbReference>
<feature type="binding site" evidence="7">
    <location>
        <position position="190"/>
    </location>
    <ligand>
        <name>glyoxylate</name>
        <dbReference type="ChEBI" id="CHEBI:36655"/>
    </ligand>
</feature>
<feature type="binding site" evidence="7">
    <location>
        <position position="45"/>
    </location>
    <ligand>
        <name>glyoxylate</name>
        <dbReference type="ChEBI" id="CHEBI:36655"/>
    </ligand>
</feature>
<dbReference type="InterPro" id="IPR013785">
    <property type="entry name" value="Aldolase_TIM"/>
</dbReference>
<dbReference type="GO" id="GO:0016614">
    <property type="term" value="F:oxidoreductase activity, acting on CH-OH group of donors"/>
    <property type="evidence" value="ECO:0007669"/>
    <property type="project" value="UniProtKB-ARBA"/>
</dbReference>
<dbReference type="CDD" id="cd02809">
    <property type="entry name" value="alpha_hydroxyacid_oxid_FMN"/>
    <property type="match status" value="1"/>
</dbReference>
<evidence type="ECO:0000256" key="3">
    <source>
        <dbReference type="ARBA" id="ARBA00022643"/>
    </source>
</evidence>
<dbReference type="PANTHER" id="PTHR10578">
    <property type="entry name" value="S -2-HYDROXY-ACID OXIDASE-RELATED"/>
    <property type="match status" value="1"/>
</dbReference>
<evidence type="ECO:0000256" key="4">
    <source>
        <dbReference type="ARBA" id="ARBA00023002"/>
    </source>
</evidence>
<comment type="cofactor">
    <cofactor evidence="1">
        <name>FMN</name>
        <dbReference type="ChEBI" id="CHEBI:58210"/>
    </cofactor>
</comment>
<comment type="caution">
    <text evidence="9">The sequence shown here is derived from an EMBL/GenBank/DDBJ whole genome shotgun (WGS) entry which is preliminary data.</text>
</comment>
<feature type="binding site" evidence="7">
    <location>
        <begin position="333"/>
        <end position="334"/>
    </location>
    <ligand>
        <name>FMN</name>
        <dbReference type="ChEBI" id="CHEBI:58210"/>
    </ligand>
</feature>
<protein>
    <submittedName>
        <fullName evidence="9">FMN-dependent alpha-hydroxy acid dehydrogenase</fullName>
    </submittedName>
</protein>
<keyword evidence="3 7" id="KW-0288">FMN</keyword>
<dbReference type="InterPro" id="IPR000262">
    <property type="entry name" value="FMN-dep_DH"/>
</dbReference>
<feature type="binding site" evidence="7">
    <location>
        <position position="153"/>
    </location>
    <ligand>
        <name>FMN</name>
        <dbReference type="ChEBI" id="CHEBI:58210"/>
    </ligand>
</feature>
<evidence type="ECO:0000256" key="5">
    <source>
        <dbReference type="ARBA" id="ARBA00024042"/>
    </source>
</evidence>
<feature type="domain" description="FMN hydroxy acid dehydrogenase" evidence="8">
    <location>
        <begin position="19"/>
        <end position="384"/>
    </location>
</feature>
<dbReference type="AlphaFoldDB" id="A0A9X4SF26"/>
<evidence type="ECO:0000259" key="8">
    <source>
        <dbReference type="PROSITE" id="PS51349"/>
    </source>
</evidence>
<dbReference type="Pfam" id="PF01070">
    <property type="entry name" value="FMN_dh"/>
    <property type="match status" value="1"/>
</dbReference>
<feature type="binding site" evidence="7">
    <location>
        <begin position="310"/>
        <end position="314"/>
    </location>
    <ligand>
        <name>FMN</name>
        <dbReference type="ChEBI" id="CHEBI:58210"/>
    </ligand>
</feature>
<feature type="binding site" evidence="7">
    <location>
        <position position="181"/>
    </location>
    <ligand>
        <name>FMN</name>
        <dbReference type="ChEBI" id="CHEBI:58210"/>
    </ligand>
</feature>
<keyword evidence="4" id="KW-0560">Oxidoreductase</keyword>
<dbReference type="GO" id="GO:0010181">
    <property type="term" value="F:FMN binding"/>
    <property type="evidence" value="ECO:0007669"/>
    <property type="project" value="InterPro"/>
</dbReference>
<reference evidence="9" key="1">
    <citation type="submission" date="2013-01" db="EMBL/GenBank/DDBJ databases">
        <title>Genome draft of Hydrogenophaga taeniospiralis 2K1.</title>
        <authorList>
            <person name="Gomila M."/>
            <person name="Lalucat J."/>
        </authorList>
    </citation>
    <scope>NUCLEOTIDE SEQUENCE</scope>
    <source>
        <strain evidence="9">CCUG 15921</strain>
    </source>
</reference>
<feature type="binding site" evidence="7">
    <location>
        <position position="155"/>
    </location>
    <ligand>
        <name>glyoxylate</name>
        <dbReference type="ChEBI" id="CHEBI:36655"/>
    </ligand>
</feature>
<feature type="binding site" evidence="7">
    <location>
        <begin position="98"/>
        <end position="100"/>
    </location>
    <ligand>
        <name>FMN</name>
        <dbReference type="ChEBI" id="CHEBI:58210"/>
    </ligand>
</feature>
<dbReference type="EMBL" id="AOGK01000008">
    <property type="protein sequence ID" value="MDG5975646.1"/>
    <property type="molecule type" value="Genomic_DNA"/>
</dbReference>
<dbReference type="PANTHER" id="PTHR10578:SF107">
    <property type="entry name" value="2-HYDROXYACID OXIDASE 1"/>
    <property type="match status" value="1"/>
</dbReference>
<feature type="active site" description="Proton acceptor" evidence="6">
    <location>
        <position position="279"/>
    </location>
</feature>
<sequence length="395" mass="41059">MGRPGGRLGDPHAPPLRTTLPEGLVNLADHEAFARTVLSPQADAYFNGGAADGFTLRDNALAWQRIALLPRVLQPLAGGHTRVELLGRTLAHPILVAPIAYQRLAHPHGEVATALAAAVLGAGLVLSTQASTPLEDVARLVLAENARGPLWFQLYLQVDRGFTRELVHRAEAAGYEALVLTVDAPVNGARDRERRAGFTLPPGISAVNLQGLRKPAPAALQPGQSALFDDLLTHAPTWDDVAWLRSITRLPVLLKGITHPADARLAVDAGAAGLIVSNHGGRTLDTMPATATLLPAVAQAVGGAVPVLVDGGIRRGTDVLKAIALGASAVLVGRPVVHGLANAGATGVAHVIRLLRDELEIAMALCGCARLDQASLALASGGQRHGETRARSDAG</sequence>
<gene>
    <name evidence="9" type="ORF">H010_10311</name>
</gene>
<dbReference type="FunFam" id="3.20.20.70:FF:000029">
    <property type="entry name" value="L-lactate dehydrogenase"/>
    <property type="match status" value="1"/>
</dbReference>
<dbReference type="PIRSF" id="PIRSF000138">
    <property type="entry name" value="Al-hdrx_acd_dh"/>
    <property type="match status" value="1"/>
</dbReference>